<evidence type="ECO:0000256" key="1">
    <source>
        <dbReference type="ARBA" id="ARBA00022679"/>
    </source>
</evidence>
<proteinExistence type="predicted"/>
<accession>A0A368N028</accession>
<dbReference type="EMBL" id="QPIE01000005">
    <property type="protein sequence ID" value="RCU42599.1"/>
    <property type="molecule type" value="Genomic_DNA"/>
</dbReference>
<dbReference type="OrthoDB" id="9813214at2"/>
<keyword evidence="4" id="KW-1185">Reference proteome</keyword>
<organism evidence="3 4">
    <name type="scientific">Chryseobacterium lacus</name>
    <dbReference type="NCBI Taxonomy" id="2058346"/>
    <lineage>
        <taxon>Bacteria</taxon>
        <taxon>Pseudomonadati</taxon>
        <taxon>Bacteroidota</taxon>
        <taxon>Flavobacteriia</taxon>
        <taxon>Flavobacteriales</taxon>
        <taxon>Weeksellaceae</taxon>
        <taxon>Chryseobacterium group</taxon>
        <taxon>Chryseobacterium</taxon>
    </lineage>
</organism>
<dbReference type="GO" id="GO:0009103">
    <property type="term" value="P:lipopolysaccharide biosynthetic process"/>
    <property type="evidence" value="ECO:0007669"/>
    <property type="project" value="TreeGrafter"/>
</dbReference>
<evidence type="ECO:0000313" key="4">
    <source>
        <dbReference type="Proteomes" id="UP000252172"/>
    </source>
</evidence>
<dbReference type="RefSeq" id="WP_114303811.1">
    <property type="nucleotide sequence ID" value="NZ_QPIE01000005.1"/>
</dbReference>
<protein>
    <submittedName>
        <fullName evidence="3">Glycosyltransferase</fullName>
    </submittedName>
</protein>
<dbReference type="PANTHER" id="PTHR46401:SF2">
    <property type="entry name" value="GLYCOSYLTRANSFERASE WBBK-RELATED"/>
    <property type="match status" value="1"/>
</dbReference>
<dbReference type="PANTHER" id="PTHR46401">
    <property type="entry name" value="GLYCOSYLTRANSFERASE WBBK-RELATED"/>
    <property type="match status" value="1"/>
</dbReference>
<feature type="domain" description="Glycosyl transferase family 1" evidence="2">
    <location>
        <begin position="183"/>
        <end position="338"/>
    </location>
</feature>
<name>A0A368N028_9FLAO</name>
<dbReference type="AlphaFoldDB" id="A0A368N028"/>
<evidence type="ECO:0000313" key="3">
    <source>
        <dbReference type="EMBL" id="RCU42599.1"/>
    </source>
</evidence>
<sequence>MKIISIFCKGNITYIPPVYNSALALVNAGYTVKLYVGEVHNDTKVFLMNHGYDRLEIIDFQLHKENKLNKWRKFRIVAFQNLDYNTTVWYATLDTAIALYGNHMKKNKFIISVLELYDSASSYTRFFLKKILPLAAKVVVPEFNRAAILKTWYHLAELPVVLPNKPYIIELPDESEHIIQLKEKITQFAKGRKIVLYQGLITSYRNIENAVKAVEILKEDHCVVLMGPDYNYADKLIEMGGTDQVLYIGNVNAPNHLHITKMADIGVVSYNYIDLNNIFCAPNKIWEFAAFSKPMLGNDIPGLKYTIESNDAGICADTQKLESVKNALEVISSDYEKFSANASKLFNSVDLKKISIKIVNL</sequence>
<dbReference type="Proteomes" id="UP000252172">
    <property type="component" value="Unassembled WGS sequence"/>
</dbReference>
<dbReference type="Gene3D" id="3.40.50.2000">
    <property type="entry name" value="Glycogen Phosphorylase B"/>
    <property type="match status" value="1"/>
</dbReference>
<dbReference type="GO" id="GO:0016757">
    <property type="term" value="F:glycosyltransferase activity"/>
    <property type="evidence" value="ECO:0007669"/>
    <property type="project" value="InterPro"/>
</dbReference>
<dbReference type="Pfam" id="PF00534">
    <property type="entry name" value="Glycos_transf_1"/>
    <property type="match status" value="1"/>
</dbReference>
<comment type="caution">
    <text evidence="3">The sequence shown here is derived from an EMBL/GenBank/DDBJ whole genome shotgun (WGS) entry which is preliminary data.</text>
</comment>
<evidence type="ECO:0000259" key="2">
    <source>
        <dbReference type="Pfam" id="PF00534"/>
    </source>
</evidence>
<dbReference type="InterPro" id="IPR001296">
    <property type="entry name" value="Glyco_trans_1"/>
</dbReference>
<reference evidence="3 4" key="1">
    <citation type="submission" date="2018-07" db="EMBL/GenBank/DDBJ databases">
        <title>Chryseobacterium lacus sp. nov., isolated from lake water.</title>
        <authorList>
            <person name="Li C.-M."/>
        </authorList>
    </citation>
    <scope>NUCLEOTIDE SEQUENCE [LARGE SCALE GENOMIC DNA]</scope>
    <source>
        <strain evidence="3 4">YLOS41</strain>
    </source>
</reference>
<keyword evidence="1 3" id="KW-0808">Transferase</keyword>
<dbReference type="SUPFAM" id="SSF53756">
    <property type="entry name" value="UDP-Glycosyltransferase/glycogen phosphorylase"/>
    <property type="match status" value="1"/>
</dbReference>
<gene>
    <name evidence="3" type="ORF">DQ356_07165</name>
</gene>